<name>A0AAD5WEL4_PARTN</name>
<dbReference type="AlphaFoldDB" id="A0AAD5WEL4"/>
<protein>
    <submittedName>
        <fullName evidence="2">Uncharacterized protein</fullName>
    </submittedName>
</protein>
<reference evidence="2" key="1">
    <citation type="submission" date="2021-06" db="EMBL/GenBank/DDBJ databases">
        <title>Parelaphostrongylus tenuis whole genome reference sequence.</title>
        <authorList>
            <person name="Garwood T.J."/>
            <person name="Larsen P.A."/>
            <person name="Fountain-Jones N.M."/>
            <person name="Garbe J.R."/>
            <person name="Macchietto M.G."/>
            <person name="Kania S.A."/>
            <person name="Gerhold R.W."/>
            <person name="Richards J.E."/>
            <person name="Wolf T.M."/>
        </authorList>
    </citation>
    <scope>NUCLEOTIDE SEQUENCE</scope>
    <source>
        <strain evidence="2">MNPRO001-30</strain>
        <tissue evidence="2">Meninges</tissue>
    </source>
</reference>
<accession>A0AAD5WEL4</accession>
<organism evidence="2 3">
    <name type="scientific">Parelaphostrongylus tenuis</name>
    <name type="common">Meningeal worm</name>
    <dbReference type="NCBI Taxonomy" id="148309"/>
    <lineage>
        <taxon>Eukaryota</taxon>
        <taxon>Metazoa</taxon>
        <taxon>Ecdysozoa</taxon>
        <taxon>Nematoda</taxon>
        <taxon>Chromadorea</taxon>
        <taxon>Rhabditida</taxon>
        <taxon>Rhabditina</taxon>
        <taxon>Rhabditomorpha</taxon>
        <taxon>Strongyloidea</taxon>
        <taxon>Metastrongylidae</taxon>
        <taxon>Parelaphostrongylus</taxon>
    </lineage>
</organism>
<evidence type="ECO:0000256" key="1">
    <source>
        <dbReference type="SAM" id="Phobius"/>
    </source>
</evidence>
<dbReference type="Proteomes" id="UP001196413">
    <property type="component" value="Unassembled WGS sequence"/>
</dbReference>
<proteinExistence type="predicted"/>
<comment type="caution">
    <text evidence="2">The sequence shown here is derived from an EMBL/GenBank/DDBJ whole genome shotgun (WGS) entry which is preliminary data.</text>
</comment>
<feature type="transmembrane region" description="Helical" evidence="1">
    <location>
        <begin position="44"/>
        <end position="62"/>
    </location>
</feature>
<gene>
    <name evidence="2" type="ORF">KIN20_028236</name>
</gene>
<keyword evidence="1" id="KW-1133">Transmembrane helix</keyword>
<keyword evidence="1" id="KW-0812">Transmembrane</keyword>
<dbReference type="EMBL" id="JAHQIW010005857">
    <property type="protein sequence ID" value="KAJ1367341.1"/>
    <property type="molecule type" value="Genomic_DNA"/>
</dbReference>
<keyword evidence="3" id="KW-1185">Reference proteome</keyword>
<evidence type="ECO:0000313" key="2">
    <source>
        <dbReference type="EMBL" id="KAJ1367341.1"/>
    </source>
</evidence>
<keyword evidence="1" id="KW-0472">Membrane</keyword>
<evidence type="ECO:0000313" key="3">
    <source>
        <dbReference type="Proteomes" id="UP001196413"/>
    </source>
</evidence>
<sequence length="73" mass="8127">MACRLRARKFPISETFGVSRDLVASHWSSHHLMPQTGEASVRDTGAGVLLVVHIGFLGLLALPRKGYFRSQRH</sequence>